<dbReference type="RefSeq" id="WP_039817644.1">
    <property type="nucleotide sequence ID" value="NZ_CP041695.1"/>
</dbReference>
<proteinExistence type="predicted"/>
<evidence type="ECO:0000313" key="1">
    <source>
        <dbReference type="EMBL" id="QDP83018.1"/>
    </source>
</evidence>
<dbReference type="EMBL" id="UGRY01000002">
    <property type="protein sequence ID" value="SUA73732.1"/>
    <property type="molecule type" value="Genomic_DNA"/>
</dbReference>
<accession>A0A378Y920</accession>
<dbReference type="Pfam" id="PF10698">
    <property type="entry name" value="DUF2505"/>
    <property type="match status" value="1"/>
</dbReference>
<sequence length="161" mass="17185">MATPLAFTGRSAHSAASVRAAFANEQYWKDRVEQVGGVNARIESIAIDGERVHVELVQTIPPADLPAQITAIKPDGLVIPRTEVWNGSSGTFTARVDGAPAEVSGTLTLSADGTGSTYVVDGNIEVKIPLFGRKIEAAIQENLSDLLVREAEFTDNWLSSH</sequence>
<gene>
    <name evidence="1" type="ORF">FOH10_34180</name>
    <name evidence="2" type="ORF">NCTC1934_01179</name>
</gene>
<dbReference type="KEGG" id="nod:FOH10_34180"/>
<dbReference type="Proteomes" id="UP000255467">
    <property type="component" value="Unassembled WGS sequence"/>
</dbReference>
<dbReference type="AlphaFoldDB" id="A0A378Y920"/>
<evidence type="ECO:0000313" key="3">
    <source>
        <dbReference type="Proteomes" id="UP000255467"/>
    </source>
</evidence>
<reference evidence="1 4" key="2">
    <citation type="submission" date="2019-07" db="EMBL/GenBank/DDBJ databases">
        <title>Complete Genome Sequence and Methylome Analysis of Nocardia otitidis-caviarum NEB252.</title>
        <authorList>
            <person name="Fomenkov A."/>
            <person name="Anton B.P."/>
            <person name="Vincze T."/>
            <person name="Roberts R.J."/>
        </authorList>
    </citation>
    <scope>NUCLEOTIDE SEQUENCE [LARGE SCALE GENOMIC DNA]</scope>
    <source>
        <strain evidence="1 4">NEB252</strain>
    </source>
</reference>
<keyword evidence="3" id="KW-1185">Reference proteome</keyword>
<dbReference type="OrthoDB" id="5178774at2"/>
<evidence type="ECO:0000313" key="2">
    <source>
        <dbReference type="EMBL" id="SUA73732.1"/>
    </source>
</evidence>
<evidence type="ECO:0000313" key="4">
    <source>
        <dbReference type="Proteomes" id="UP000317039"/>
    </source>
</evidence>
<dbReference type="GeneID" id="80337402"/>
<dbReference type="InterPro" id="IPR019639">
    <property type="entry name" value="DUF2505"/>
</dbReference>
<name>A0A378Y920_9NOCA</name>
<protein>
    <submittedName>
        <fullName evidence="1">DUF2505 domain-containing protein</fullName>
    </submittedName>
    <submittedName>
        <fullName evidence="2">Protein of uncharacterized function (DUF2505)</fullName>
    </submittedName>
</protein>
<dbReference type="STRING" id="1406858.GCA_000710895_05616"/>
<dbReference type="Proteomes" id="UP000317039">
    <property type="component" value="Chromosome"/>
</dbReference>
<reference evidence="2 3" key="1">
    <citation type="submission" date="2018-06" db="EMBL/GenBank/DDBJ databases">
        <authorList>
            <consortium name="Pathogen Informatics"/>
            <person name="Doyle S."/>
        </authorList>
    </citation>
    <scope>NUCLEOTIDE SEQUENCE [LARGE SCALE GENOMIC DNA]</scope>
    <source>
        <strain evidence="2 3">NCTC1934</strain>
    </source>
</reference>
<organism evidence="2 3">
    <name type="scientific">Nocardia otitidiscaviarum</name>
    <dbReference type="NCBI Taxonomy" id="1823"/>
    <lineage>
        <taxon>Bacteria</taxon>
        <taxon>Bacillati</taxon>
        <taxon>Actinomycetota</taxon>
        <taxon>Actinomycetes</taxon>
        <taxon>Mycobacteriales</taxon>
        <taxon>Nocardiaceae</taxon>
        <taxon>Nocardia</taxon>
    </lineage>
</organism>
<dbReference type="EMBL" id="CP041695">
    <property type="protein sequence ID" value="QDP83018.1"/>
    <property type="molecule type" value="Genomic_DNA"/>
</dbReference>